<dbReference type="EMBL" id="JAPFQL010000001">
    <property type="protein sequence ID" value="MDC5695669.1"/>
    <property type="molecule type" value="Genomic_DNA"/>
</dbReference>
<dbReference type="InterPro" id="IPR025736">
    <property type="entry name" value="PucR_C-HTH_dom"/>
</dbReference>
<sequence length="393" mass="43132">MRPELQDIVDEVSRLLGRPVTLEDRHFNLVAFCSHSEDIDAIRQDSILLRRSPDTVRQWFEQFGIATADQPVRTPASPDGRILPRLCLPARWKGVTYGYVWLIDEHRQIDESRVPAAAALVERAGALMAQQSRARDTLEFTLRDLISADQDAVEEAAAEIAQQGIIRRGVPVCVAELSLATDSSAPTAPINLWSLPRSVLAATDQDHTTLLIPVPGHDLDVARDVARRARALYAERLDPTLAQHLVVGIGTARADLAEARASWQEARLAARVAQSVSSLPRVVAWSELGVYRLLSCGPESALTSAVLDPAVTRLLEHGDPELVETANVYLRRAGNVQQSAADLGVHRQTVYYRLQRIEQVTGLDLDSGSDRLLLHLGLTMAPLLTPGGLGHRR</sequence>
<proteinExistence type="inferred from homology"/>
<dbReference type="Proteomes" id="UP001150259">
    <property type="component" value="Unassembled WGS sequence"/>
</dbReference>
<dbReference type="InterPro" id="IPR042070">
    <property type="entry name" value="PucR_C-HTH_sf"/>
</dbReference>
<gene>
    <name evidence="4" type="ORF">OO014_00220</name>
</gene>
<organism evidence="4 5">
    <name type="scientific">Intrasporangium calvum</name>
    <dbReference type="NCBI Taxonomy" id="53358"/>
    <lineage>
        <taxon>Bacteria</taxon>
        <taxon>Bacillati</taxon>
        <taxon>Actinomycetota</taxon>
        <taxon>Actinomycetes</taxon>
        <taxon>Micrococcales</taxon>
        <taxon>Intrasporangiaceae</taxon>
        <taxon>Intrasporangium</taxon>
    </lineage>
</organism>
<keyword evidence="5" id="KW-1185">Reference proteome</keyword>
<evidence type="ECO:0000313" key="5">
    <source>
        <dbReference type="Proteomes" id="UP001150259"/>
    </source>
</evidence>
<evidence type="ECO:0000259" key="2">
    <source>
        <dbReference type="Pfam" id="PF13556"/>
    </source>
</evidence>
<evidence type="ECO:0000313" key="4">
    <source>
        <dbReference type="EMBL" id="MDC5695669.1"/>
    </source>
</evidence>
<dbReference type="InterPro" id="IPR051448">
    <property type="entry name" value="CdaR-like_regulators"/>
</dbReference>
<comment type="similarity">
    <text evidence="1">Belongs to the CdaR family.</text>
</comment>
<dbReference type="Pfam" id="PF17853">
    <property type="entry name" value="GGDEF_2"/>
    <property type="match status" value="1"/>
</dbReference>
<feature type="domain" description="CdaR GGDEF-like" evidence="3">
    <location>
        <begin position="169"/>
        <end position="272"/>
    </location>
</feature>
<reference evidence="4 5" key="1">
    <citation type="submission" date="2022-11" db="EMBL/GenBank/DDBJ databases">
        <title>Anaerobic phenanthrene biodegradation by a DNRA strain PheN6.</title>
        <authorList>
            <person name="Zhang Z."/>
        </authorList>
    </citation>
    <scope>NUCLEOTIDE SEQUENCE [LARGE SCALE GENOMIC DNA]</scope>
    <source>
        <strain evidence="4 5">PheN6</strain>
    </source>
</reference>
<evidence type="ECO:0000256" key="1">
    <source>
        <dbReference type="ARBA" id="ARBA00006754"/>
    </source>
</evidence>
<dbReference type="RefSeq" id="WP_272460213.1">
    <property type="nucleotide sequence ID" value="NZ_JAPFQL010000001.1"/>
</dbReference>
<comment type="caution">
    <text evidence="4">The sequence shown here is derived from an EMBL/GenBank/DDBJ whole genome shotgun (WGS) entry which is preliminary data.</text>
</comment>
<feature type="domain" description="PucR C-terminal helix-turn-helix" evidence="2">
    <location>
        <begin position="322"/>
        <end position="379"/>
    </location>
</feature>
<dbReference type="InterPro" id="IPR041522">
    <property type="entry name" value="CdaR_GGDEF"/>
</dbReference>
<dbReference type="Pfam" id="PF13556">
    <property type="entry name" value="HTH_30"/>
    <property type="match status" value="1"/>
</dbReference>
<dbReference type="PANTHER" id="PTHR33744:SF17">
    <property type="entry name" value="CONSERVED PROTEIN"/>
    <property type="match status" value="1"/>
</dbReference>
<dbReference type="PANTHER" id="PTHR33744">
    <property type="entry name" value="CARBOHYDRATE DIACID REGULATOR"/>
    <property type="match status" value="1"/>
</dbReference>
<protein>
    <submittedName>
        <fullName evidence="4">Helix-turn-helix domain-containing protein</fullName>
    </submittedName>
</protein>
<accession>A0ABT5GBL4</accession>
<name>A0ABT5GBL4_9MICO</name>
<evidence type="ECO:0000259" key="3">
    <source>
        <dbReference type="Pfam" id="PF17853"/>
    </source>
</evidence>
<dbReference type="Gene3D" id="1.10.10.2840">
    <property type="entry name" value="PucR C-terminal helix-turn-helix domain"/>
    <property type="match status" value="1"/>
</dbReference>